<dbReference type="AlphaFoldDB" id="A0A286G4W0"/>
<reference evidence="19 20" key="1">
    <citation type="submission" date="2017-09" db="EMBL/GenBank/DDBJ databases">
        <authorList>
            <person name="Ehlers B."/>
            <person name="Leendertz F.H."/>
        </authorList>
    </citation>
    <scope>NUCLEOTIDE SEQUENCE [LARGE SCALE GENOMIC DNA]</scope>
    <source>
        <strain evidence="19 20">USBA 140</strain>
    </source>
</reference>
<keyword evidence="6 14" id="KW-0963">Cytoplasm</keyword>
<evidence type="ECO:0000256" key="14">
    <source>
        <dbReference type="HAMAP-Rule" id="MF_00047"/>
    </source>
</evidence>
<comment type="cofactor">
    <cofactor evidence="1">
        <name>Mn(2+)</name>
        <dbReference type="ChEBI" id="CHEBI:29035"/>
    </cofactor>
</comment>
<dbReference type="InterPro" id="IPR013815">
    <property type="entry name" value="ATP_grasp_subdomain_1"/>
</dbReference>
<dbReference type="NCBIfam" id="TIGR01205">
    <property type="entry name" value="D_ala_D_alaTIGR"/>
    <property type="match status" value="1"/>
</dbReference>
<evidence type="ECO:0000256" key="6">
    <source>
        <dbReference type="ARBA" id="ARBA00022490"/>
    </source>
</evidence>
<evidence type="ECO:0000256" key="4">
    <source>
        <dbReference type="ARBA" id="ARBA00010871"/>
    </source>
</evidence>
<keyword evidence="16" id="KW-0479">Metal-binding</keyword>
<evidence type="ECO:0000256" key="2">
    <source>
        <dbReference type="ARBA" id="ARBA00003921"/>
    </source>
</evidence>
<evidence type="ECO:0000256" key="8">
    <source>
        <dbReference type="ARBA" id="ARBA00022741"/>
    </source>
</evidence>
<dbReference type="EC" id="6.3.2.4" evidence="5 14"/>
<comment type="subcellular location">
    <subcellularLocation>
        <location evidence="3 14">Cytoplasm</location>
    </subcellularLocation>
</comment>
<accession>A0A286G4W0</accession>
<keyword evidence="10 14" id="KW-0133">Cell shape</keyword>
<dbReference type="Pfam" id="PF01820">
    <property type="entry name" value="Dala_Dala_lig_N"/>
    <property type="match status" value="1"/>
</dbReference>
<dbReference type="PIRSF" id="PIRSF039102">
    <property type="entry name" value="Ddl/VanB"/>
    <property type="match status" value="1"/>
</dbReference>
<comment type="cofactor">
    <cofactor evidence="16">
        <name>Mg(2+)</name>
        <dbReference type="ChEBI" id="CHEBI:18420"/>
    </cofactor>
    <cofactor evidence="16">
        <name>Mn(2+)</name>
        <dbReference type="ChEBI" id="CHEBI:29035"/>
    </cofactor>
    <text evidence="16">Binds 2 magnesium or manganese ions per subunit.</text>
</comment>
<evidence type="ECO:0000256" key="11">
    <source>
        <dbReference type="ARBA" id="ARBA00022984"/>
    </source>
</evidence>
<dbReference type="GO" id="GO:0008360">
    <property type="term" value="P:regulation of cell shape"/>
    <property type="evidence" value="ECO:0007669"/>
    <property type="project" value="UniProtKB-KW"/>
</dbReference>
<dbReference type="PROSITE" id="PS50975">
    <property type="entry name" value="ATP_GRASP"/>
    <property type="match status" value="1"/>
</dbReference>
<dbReference type="Gene3D" id="3.30.470.20">
    <property type="entry name" value="ATP-grasp fold, B domain"/>
    <property type="match status" value="1"/>
</dbReference>
<dbReference type="OrthoDB" id="9813261at2"/>
<dbReference type="Proteomes" id="UP000219621">
    <property type="component" value="Unassembled WGS sequence"/>
</dbReference>
<evidence type="ECO:0000256" key="1">
    <source>
        <dbReference type="ARBA" id="ARBA00001936"/>
    </source>
</evidence>
<feature type="binding site" evidence="16">
    <location>
        <position position="268"/>
    </location>
    <ligand>
        <name>Mg(2+)</name>
        <dbReference type="ChEBI" id="CHEBI:18420"/>
        <label>2</label>
    </ligand>
</feature>
<keyword evidence="16" id="KW-0464">Manganese</keyword>
<comment type="catalytic activity">
    <reaction evidence="13 14">
        <text>2 D-alanine + ATP = D-alanyl-D-alanine + ADP + phosphate + H(+)</text>
        <dbReference type="Rhea" id="RHEA:11224"/>
        <dbReference type="ChEBI" id="CHEBI:15378"/>
        <dbReference type="ChEBI" id="CHEBI:30616"/>
        <dbReference type="ChEBI" id="CHEBI:43474"/>
        <dbReference type="ChEBI" id="CHEBI:57416"/>
        <dbReference type="ChEBI" id="CHEBI:57822"/>
        <dbReference type="ChEBI" id="CHEBI:456216"/>
        <dbReference type="EC" id="6.3.2.4"/>
    </reaction>
</comment>
<keyword evidence="9 17" id="KW-0067">ATP-binding</keyword>
<dbReference type="GO" id="GO:0046872">
    <property type="term" value="F:metal ion binding"/>
    <property type="evidence" value="ECO:0007669"/>
    <property type="project" value="UniProtKB-KW"/>
</dbReference>
<keyword evidence="8 17" id="KW-0547">Nucleotide-binding</keyword>
<dbReference type="PANTHER" id="PTHR23132">
    <property type="entry name" value="D-ALANINE--D-ALANINE LIGASE"/>
    <property type="match status" value="1"/>
</dbReference>
<evidence type="ECO:0000313" key="19">
    <source>
        <dbReference type="EMBL" id="SOD90535.1"/>
    </source>
</evidence>
<dbReference type="HAMAP" id="MF_00047">
    <property type="entry name" value="Dala_Dala_lig"/>
    <property type="match status" value="1"/>
</dbReference>
<dbReference type="PROSITE" id="PS00843">
    <property type="entry name" value="DALA_DALA_LIGASE_1"/>
    <property type="match status" value="1"/>
</dbReference>
<dbReference type="InterPro" id="IPR011761">
    <property type="entry name" value="ATP-grasp"/>
</dbReference>
<dbReference type="NCBIfam" id="NF002378">
    <property type="entry name" value="PRK01372.1"/>
    <property type="match status" value="1"/>
</dbReference>
<keyword evidence="12 14" id="KW-0961">Cell wall biogenesis/degradation</keyword>
<keyword evidence="11 14" id="KW-0573">Peptidoglycan synthesis</keyword>
<dbReference type="GO" id="GO:0008716">
    <property type="term" value="F:D-alanine-D-alanine ligase activity"/>
    <property type="evidence" value="ECO:0007669"/>
    <property type="project" value="UniProtKB-UniRule"/>
</dbReference>
<feature type="binding site" evidence="16">
    <location>
        <position position="268"/>
    </location>
    <ligand>
        <name>Mg(2+)</name>
        <dbReference type="ChEBI" id="CHEBI:18420"/>
        <label>1</label>
    </ligand>
</feature>
<feature type="active site" evidence="15">
    <location>
        <position position="150"/>
    </location>
</feature>
<dbReference type="Gene3D" id="3.30.1490.20">
    <property type="entry name" value="ATP-grasp fold, A domain"/>
    <property type="match status" value="1"/>
</dbReference>
<dbReference type="InterPro" id="IPR005905">
    <property type="entry name" value="D_ala_D_ala"/>
</dbReference>
<dbReference type="Gene3D" id="3.40.50.20">
    <property type="match status" value="1"/>
</dbReference>
<evidence type="ECO:0000259" key="18">
    <source>
        <dbReference type="PROSITE" id="PS50975"/>
    </source>
</evidence>
<dbReference type="InterPro" id="IPR011095">
    <property type="entry name" value="Dala_Dala_lig_C"/>
</dbReference>
<feature type="binding site" evidence="16">
    <location>
        <position position="270"/>
    </location>
    <ligand>
        <name>Mg(2+)</name>
        <dbReference type="ChEBI" id="CHEBI:18420"/>
        <label>2</label>
    </ligand>
</feature>
<dbReference type="UniPathway" id="UPA00219"/>
<feature type="active site" evidence="15">
    <location>
        <position position="19"/>
    </location>
</feature>
<dbReference type="PROSITE" id="PS00844">
    <property type="entry name" value="DALA_DALA_LIGASE_2"/>
    <property type="match status" value="1"/>
</dbReference>
<feature type="active site" evidence="15">
    <location>
        <position position="279"/>
    </location>
</feature>
<dbReference type="GO" id="GO:0009252">
    <property type="term" value="P:peptidoglycan biosynthetic process"/>
    <property type="evidence" value="ECO:0007669"/>
    <property type="project" value="UniProtKB-UniRule"/>
</dbReference>
<dbReference type="EMBL" id="OCNJ01000001">
    <property type="protein sequence ID" value="SOD90535.1"/>
    <property type="molecule type" value="Genomic_DNA"/>
</dbReference>
<name>A0A286G4W0_9PROT</name>
<evidence type="ECO:0000256" key="12">
    <source>
        <dbReference type="ARBA" id="ARBA00023316"/>
    </source>
</evidence>
<evidence type="ECO:0000256" key="7">
    <source>
        <dbReference type="ARBA" id="ARBA00022598"/>
    </source>
</evidence>
<evidence type="ECO:0000256" key="13">
    <source>
        <dbReference type="ARBA" id="ARBA00047614"/>
    </source>
</evidence>
<protein>
    <recommendedName>
        <fullName evidence="5 14">D-alanine--D-alanine ligase</fullName>
        <ecNumber evidence="5 14">6.3.2.4</ecNumber>
    </recommendedName>
    <alternativeName>
        <fullName evidence="14">D-Ala-D-Ala ligase</fullName>
    </alternativeName>
    <alternativeName>
        <fullName evidence="14">D-alanylalanine synthetase</fullName>
    </alternativeName>
</protein>
<evidence type="ECO:0000256" key="9">
    <source>
        <dbReference type="ARBA" id="ARBA00022840"/>
    </source>
</evidence>
<evidence type="ECO:0000256" key="16">
    <source>
        <dbReference type="PIRSR" id="PIRSR039102-3"/>
    </source>
</evidence>
<gene>
    <name evidence="14" type="primary">ddl</name>
    <name evidence="19" type="ORF">SAMN05421508_101575</name>
</gene>
<dbReference type="SUPFAM" id="SSF52440">
    <property type="entry name" value="PreATP-grasp domain"/>
    <property type="match status" value="1"/>
</dbReference>
<comment type="function">
    <text evidence="2 14">Cell wall formation.</text>
</comment>
<dbReference type="GO" id="GO:0005737">
    <property type="term" value="C:cytoplasm"/>
    <property type="evidence" value="ECO:0007669"/>
    <property type="project" value="UniProtKB-SubCell"/>
</dbReference>
<dbReference type="InterPro" id="IPR000291">
    <property type="entry name" value="D-Ala_lig_Van_CS"/>
</dbReference>
<comment type="pathway">
    <text evidence="14">Cell wall biogenesis; peptidoglycan biosynthesis.</text>
</comment>
<dbReference type="Pfam" id="PF07478">
    <property type="entry name" value="Dala_Dala_lig_C"/>
    <property type="match status" value="1"/>
</dbReference>
<dbReference type="PANTHER" id="PTHR23132:SF23">
    <property type="entry name" value="D-ALANINE--D-ALANINE LIGASE B"/>
    <property type="match status" value="1"/>
</dbReference>
<feature type="binding site" evidence="16">
    <location>
        <position position="256"/>
    </location>
    <ligand>
        <name>Mg(2+)</name>
        <dbReference type="ChEBI" id="CHEBI:18420"/>
        <label>1</label>
    </ligand>
</feature>
<evidence type="ECO:0000256" key="15">
    <source>
        <dbReference type="PIRSR" id="PIRSR039102-1"/>
    </source>
</evidence>
<dbReference type="GO" id="GO:0071555">
    <property type="term" value="P:cell wall organization"/>
    <property type="evidence" value="ECO:0007669"/>
    <property type="project" value="UniProtKB-KW"/>
</dbReference>
<evidence type="ECO:0000256" key="17">
    <source>
        <dbReference type="PROSITE-ProRule" id="PRU00409"/>
    </source>
</evidence>
<evidence type="ECO:0000256" key="5">
    <source>
        <dbReference type="ARBA" id="ARBA00012216"/>
    </source>
</evidence>
<dbReference type="GO" id="GO:0005524">
    <property type="term" value="F:ATP binding"/>
    <property type="evidence" value="ECO:0007669"/>
    <property type="project" value="UniProtKB-UniRule"/>
</dbReference>
<organism evidence="19 20">
    <name type="scientific">Caenispirillum bisanense</name>
    <dbReference type="NCBI Taxonomy" id="414052"/>
    <lineage>
        <taxon>Bacteria</taxon>
        <taxon>Pseudomonadati</taxon>
        <taxon>Pseudomonadota</taxon>
        <taxon>Alphaproteobacteria</taxon>
        <taxon>Rhodospirillales</taxon>
        <taxon>Novispirillaceae</taxon>
        <taxon>Caenispirillum</taxon>
    </lineage>
</organism>
<evidence type="ECO:0000313" key="20">
    <source>
        <dbReference type="Proteomes" id="UP000219621"/>
    </source>
</evidence>
<keyword evidence="20" id="KW-1185">Reference proteome</keyword>
<keyword evidence="7 14" id="KW-0436">Ligase</keyword>
<feature type="domain" description="ATP-grasp" evidence="18">
    <location>
        <begin position="109"/>
        <end position="301"/>
    </location>
</feature>
<sequence length="307" mass="33042">MTTPITRRVTVLMGGFSAERDVSLNSGAAAVKALKDYGYVDVAAIDVPRDVPAFVQALAETKPDVVLNALHGRFGEDGAIQGILDMMRIPYSHSGRLASAIAMDKPTAKLLFAQAGLSVAEDRIVGREEMLSGVDPLPRPYVIKPLNEGSSVGVHIMREGDNHRFADDDWPFGDKVMVEAFVPGRELTVAVMGDRALAVTEITTQRGFYDYDAKYAAGGSLHVLPADIGPELTERAMEVAVRAHQALGCRGVSRTDIRYDGERLVILEVNTQPGMTATSLVPEQAAFAGIPFPALCHWMVETAACDC</sequence>
<proteinExistence type="inferred from homology"/>
<comment type="similarity">
    <text evidence="4 14">Belongs to the D-alanine--D-alanine ligase family.</text>
</comment>
<evidence type="ECO:0000256" key="3">
    <source>
        <dbReference type="ARBA" id="ARBA00004496"/>
    </source>
</evidence>
<dbReference type="SUPFAM" id="SSF56059">
    <property type="entry name" value="Glutathione synthetase ATP-binding domain-like"/>
    <property type="match status" value="1"/>
</dbReference>
<keyword evidence="16" id="KW-0460">Magnesium</keyword>
<dbReference type="InterPro" id="IPR011127">
    <property type="entry name" value="Dala_Dala_lig_N"/>
</dbReference>
<dbReference type="InterPro" id="IPR016185">
    <property type="entry name" value="PreATP-grasp_dom_sf"/>
</dbReference>
<evidence type="ECO:0000256" key="10">
    <source>
        <dbReference type="ARBA" id="ARBA00022960"/>
    </source>
</evidence>